<dbReference type="EMBL" id="VSRR010082960">
    <property type="protein sequence ID" value="MPC90020.1"/>
    <property type="molecule type" value="Genomic_DNA"/>
</dbReference>
<accession>A0A5B7IZS0</accession>
<name>A0A5B7IZS0_PORTR</name>
<dbReference type="Proteomes" id="UP000324222">
    <property type="component" value="Unassembled WGS sequence"/>
</dbReference>
<gene>
    <name evidence="1" type="ORF">E2C01_084987</name>
</gene>
<evidence type="ECO:0000313" key="1">
    <source>
        <dbReference type="EMBL" id="MPC90020.1"/>
    </source>
</evidence>
<proteinExistence type="predicted"/>
<reference evidence="1 2" key="1">
    <citation type="submission" date="2019-05" db="EMBL/GenBank/DDBJ databases">
        <title>Another draft genome of Portunus trituberculatus and its Hox gene families provides insights of decapod evolution.</title>
        <authorList>
            <person name="Jeong J.-H."/>
            <person name="Song I."/>
            <person name="Kim S."/>
            <person name="Choi T."/>
            <person name="Kim D."/>
            <person name="Ryu S."/>
            <person name="Kim W."/>
        </authorList>
    </citation>
    <scope>NUCLEOTIDE SEQUENCE [LARGE SCALE GENOMIC DNA]</scope>
    <source>
        <tissue evidence="1">Muscle</tissue>
    </source>
</reference>
<protein>
    <submittedName>
        <fullName evidence="1">Uncharacterized protein</fullName>
    </submittedName>
</protein>
<evidence type="ECO:0000313" key="2">
    <source>
        <dbReference type="Proteomes" id="UP000324222"/>
    </source>
</evidence>
<organism evidence="1 2">
    <name type="scientific">Portunus trituberculatus</name>
    <name type="common">Swimming crab</name>
    <name type="synonym">Neptunus trituberculatus</name>
    <dbReference type="NCBI Taxonomy" id="210409"/>
    <lineage>
        <taxon>Eukaryota</taxon>
        <taxon>Metazoa</taxon>
        <taxon>Ecdysozoa</taxon>
        <taxon>Arthropoda</taxon>
        <taxon>Crustacea</taxon>
        <taxon>Multicrustacea</taxon>
        <taxon>Malacostraca</taxon>
        <taxon>Eumalacostraca</taxon>
        <taxon>Eucarida</taxon>
        <taxon>Decapoda</taxon>
        <taxon>Pleocyemata</taxon>
        <taxon>Brachyura</taxon>
        <taxon>Eubrachyura</taxon>
        <taxon>Portunoidea</taxon>
        <taxon>Portunidae</taxon>
        <taxon>Portuninae</taxon>
        <taxon>Portunus</taxon>
    </lineage>
</organism>
<keyword evidence="2" id="KW-1185">Reference proteome</keyword>
<dbReference type="AlphaFoldDB" id="A0A5B7IZS0"/>
<sequence>MQPHIQARTQTHIHLPVSFKSQHLNTGTAATVTCARVPKWCLAACISLTTASPVHSPFSLTFTATFLQRQGE</sequence>
<comment type="caution">
    <text evidence="1">The sequence shown here is derived from an EMBL/GenBank/DDBJ whole genome shotgun (WGS) entry which is preliminary data.</text>
</comment>